<dbReference type="EMBL" id="GEZM01087204">
    <property type="protein sequence ID" value="JAV58848.1"/>
    <property type="molecule type" value="Transcribed_RNA"/>
</dbReference>
<name>A0A1Y1KE91_PHOPY</name>
<dbReference type="AlphaFoldDB" id="A0A1Y1KE91"/>
<evidence type="ECO:0000313" key="1">
    <source>
        <dbReference type="EMBL" id="JAV58848.1"/>
    </source>
</evidence>
<proteinExistence type="predicted"/>
<sequence length="165" mass="18854">MAQAFTTTYQKYYRQHPIERRKSLRPVDRFASELPEGGNWIVHKKVGEDDEGGVGLKAALAAIHKMNRGRLWTTYQMDYCGDMIAKEGADEEQKPTGNAILIHGNKIYGPKTQQIPPPLPSARRIYGYIRPSRMYYPITTYEVTHGKVGYDVLLANHQATQKRQM</sequence>
<reference evidence="1" key="1">
    <citation type="journal article" date="2016" name="Sci. Rep.">
        <title>Molecular characterization of firefly nuptial gifts: a multi-omics approach sheds light on postcopulatory sexual selection.</title>
        <authorList>
            <person name="Al-Wathiqui N."/>
            <person name="Fallon T.R."/>
            <person name="South A."/>
            <person name="Weng J.K."/>
            <person name="Lewis S.M."/>
        </authorList>
    </citation>
    <scope>NUCLEOTIDE SEQUENCE</scope>
</reference>
<organism evidence="1">
    <name type="scientific">Photinus pyralis</name>
    <name type="common">Common eastern firefly</name>
    <name type="synonym">Lampyris pyralis</name>
    <dbReference type="NCBI Taxonomy" id="7054"/>
    <lineage>
        <taxon>Eukaryota</taxon>
        <taxon>Metazoa</taxon>
        <taxon>Ecdysozoa</taxon>
        <taxon>Arthropoda</taxon>
        <taxon>Hexapoda</taxon>
        <taxon>Insecta</taxon>
        <taxon>Pterygota</taxon>
        <taxon>Neoptera</taxon>
        <taxon>Endopterygota</taxon>
        <taxon>Coleoptera</taxon>
        <taxon>Polyphaga</taxon>
        <taxon>Elateriformia</taxon>
        <taxon>Elateroidea</taxon>
        <taxon>Lampyridae</taxon>
        <taxon>Lampyrinae</taxon>
        <taxon>Photinus</taxon>
    </lineage>
</organism>
<accession>A0A1Y1KE91</accession>
<protein>
    <submittedName>
        <fullName evidence="1">Uncharacterized protein</fullName>
    </submittedName>
</protein>